<feature type="region of interest" description="Disordered" evidence="1">
    <location>
        <begin position="1"/>
        <end position="104"/>
    </location>
</feature>
<gene>
    <name evidence="2" type="ORF">PGTG_22109</name>
</gene>
<evidence type="ECO:0000313" key="3">
    <source>
        <dbReference type="Proteomes" id="UP000008783"/>
    </source>
</evidence>
<proteinExistence type="predicted"/>
<dbReference type="EMBL" id="DS178309">
    <property type="protein sequence ID" value="EHS64054.1"/>
    <property type="molecule type" value="Genomic_DNA"/>
</dbReference>
<name>H6QT97_PUCGT</name>
<feature type="compositionally biased region" description="Basic and acidic residues" evidence="1">
    <location>
        <begin position="39"/>
        <end position="64"/>
    </location>
</feature>
<accession>H6QT97</accession>
<reference evidence="3" key="1">
    <citation type="journal article" date="2011" name="Proc. Natl. Acad. Sci. U.S.A.">
        <title>Obligate biotrophy features unraveled by the genomic analysis of rust fungi.</title>
        <authorList>
            <person name="Duplessis S."/>
            <person name="Cuomo C.A."/>
            <person name="Lin Y.-C."/>
            <person name="Aerts A."/>
            <person name="Tisserant E."/>
            <person name="Veneault-Fourrey C."/>
            <person name="Joly D.L."/>
            <person name="Hacquard S."/>
            <person name="Amselem J."/>
            <person name="Cantarel B.L."/>
            <person name="Chiu R."/>
            <person name="Coutinho P.M."/>
            <person name="Feau N."/>
            <person name="Field M."/>
            <person name="Frey P."/>
            <person name="Gelhaye E."/>
            <person name="Goldberg J."/>
            <person name="Grabherr M.G."/>
            <person name="Kodira C.D."/>
            <person name="Kohler A."/>
            <person name="Kuees U."/>
            <person name="Lindquist E.A."/>
            <person name="Lucas S.M."/>
            <person name="Mago R."/>
            <person name="Mauceli E."/>
            <person name="Morin E."/>
            <person name="Murat C."/>
            <person name="Pangilinan J.L."/>
            <person name="Park R."/>
            <person name="Pearson M."/>
            <person name="Quesneville H."/>
            <person name="Rouhier N."/>
            <person name="Sakthikumar S."/>
            <person name="Salamov A.A."/>
            <person name="Schmutz J."/>
            <person name="Selles B."/>
            <person name="Shapiro H."/>
            <person name="Tanguay P."/>
            <person name="Tuskan G.A."/>
            <person name="Henrissat B."/>
            <person name="Van de Peer Y."/>
            <person name="Rouze P."/>
            <person name="Ellis J.G."/>
            <person name="Dodds P.N."/>
            <person name="Schein J.E."/>
            <person name="Zhong S."/>
            <person name="Hamelin R.C."/>
            <person name="Grigoriev I.V."/>
            <person name="Szabo L.J."/>
            <person name="Martin F."/>
        </authorList>
    </citation>
    <scope>NUCLEOTIDE SEQUENCE [LARGE SCALE GENOMIC DNA]</scope>
    <source>
        <strain evidence="3">CRL 75-36-700-3 / race SCCL</strain>
    </source>
</reference>
<dbReference type="Proteomes" id="UP000008783">
    <property type="component" value="Unassembled WGS sequence"/>
</dbReference>
<dbReference type="HOGENOM" id="CLU_2360727_0_0_1"/>
<evidence type="ECO:0000313" key="2">
    <source>
        <dbReference type="EMBL" id="EHS64054.1"/>
    </source>
</evidence>
<dbReference type="RefSeq" id="XP_003889271.1">
    <property type="nucleotide sequence ID" value="XM_003889222.1"/>
</dbReference>
<dbReference type="GeneID" id="13541663"/>
<dbReference type="AlphaFoldDB" id="H6QT97"/>
<dbReference type="InParanoid" id="H6QT97"/>
<feature type="compositionally biased region" description="Polar residues" evidence="1">
    <location>
        <begin position="78"/>
        <end position="104"/>
    </location>
</feature>
<keyword evidence="3" id="KW-1185">Reference proteome</keyword>
<protein>
    <submittedName>
        <fullName evidence="2">Uncharacterized protein</fullName>
    </submittedName>
</protein>
<dbReference type="KEGG" id="pgr:PGTG_22109"/>
<feature type="compositionally biased region" description="Polar residues" evidence="1">
    <location>
        <begin position="1"/>
        <end position="11"/>
    </location>
</feature>
<dbReference type="OrthoDB" id="10328096at2759"/>
<evidence type="ECO:0000256" key="1">
    <source>
        <dbReference type="SAM" id="MobiDB-lite"/>
    </source>
</evidence>
<organism evidence="2 3">
    <name type="scientific">Puccinia graminis f. sp. tritici (strain CRL 75-36-700-3 / race SCCL)</name>
    <name type="common">Black stem rust fungus</name>
    <dbReference type="NCBI Taxonomy" id="418459"/>
    <lineage>
        <taxon>Eukaryota</taxon>
        <taxon>Fungi</taxon>
        <taxon>Dikarya</taxon>
        <taxon>Basidiomycota</taxon>
        <taxon>Pucciniomycotina</taxon>
        <taxon>Pucciniomycetes</taxon>
        <taxon>Pucciniales</taxon>
        <taxon>Pucciniaceae</taxon>
        <taxon>Puccinia</taxon>
    </lineage>
</organism>
<sequence>MQTVKDQNCQNKPPGAETVAKRYKSKTVDETTQNPSSETPRHSHWDQSHPKPVAKDSGESKSDETSSTASPSIAHRISNPTGPTLLTRIIQENSESQSEPTTLS</sequence>
<dbReference type="VEuPathDB" id="FungiDB:PGTG_22109"/>